<proteinExistence type="predicted"/>
<organism evidence="7 8">
    <name type="scientific">Mariniphaga anaerophila</name>
    <dbReference type="NCBI Taxonomy" id="1484053"/>
    <lineage>
        <taxon>Bacteria</taxon>
        <taxon>Pseudomonadati</taxon>
        <taxon>Bacteroidota</taxon>
        <taxon>Bacteroidia</taxon>
        <taxon>Marinilabiliales</taxon>
        <taxon>Prolixibacteraceae</taxon>
        <taxon>Mariniphaga</taxon>
    </lineage>
</organism>
<dbReference type="STRING" id="1484053.SAMN05444274_106280"/>
<keyword evidence="8" id="KW-1185">Reference proteome</keyword>
<evidence type="ECO:0000256" key="3">
    <source>
        <dbReference type="ARBA" id="ARBA00023004"/>
    </source>
</evidence>
<keyword evidence="3 4" id="KW-0408">Iron</keyword>
<evidence type="ECO:0000313" key="7">
    <source>
        <dbReference type="EMBL" id="SHF58611.1"/>
    </source>
</evidence>
<dbReference type="EMBL" id="FQUM01000006">
    <property type="protein sequence ID" value="SHF58611.1"/>
    <property type="molecule type" value="Genomic_DNA"/>
</dbReference>
<keyword evidence="2 4" id="KW-0479">Metal-binding</keyword>
<reference evidence="7 8" key="1">
    <citation type="submission" date="2016-11" db="EMBL/GenBank/DDBJ databases">
        <authorList>
            <person name="Jaros S."/>
            <person name="Januszkiewicz K."/>
            <person name="Wedrychowicz H."/>
        </authorList>
    </citation>
    <scope>NUCLEOTIDE SEQUENCE [LARGE SCALE GENOMIC DNA]</scope>
    <source>
        <strain evidence="7 8">DSM 26910</strain>
    </source>
</reference>
<keyword evidence="1 4" id="KW-0349">Heme</keyword>
<dbReference type="Pfam" id="PF13442">
    <property type="entry name" value="Cytochrome_CBB3"/>
    <property type="match status" value="1"/>
</dbReference>
<feature type="signal peptide" evidence="5">
    <location>
        <begin position="1"/>
        <end position="23"/>
    </location>
</feature>
<dbReference type="RefSeq" id="WP_073002534.1">
    <property type="nucleotide sequence ID" value="NZ_FQUM01000006.1"/>
</dbReference>
<protein>
    <submittedName>
        <fullName evidence="7">Cytochrome C oxidase, cbb3-type, subunit III</fullName>
    </submittedName>
</protein>
<evidence type="ECO:0000259" key="6">
    <source>
        <dbReference type="PROSITE" id="PS51007"/>
    </source>
</evidence>
<dbReference type="GO" id="GO:0009055">
    <property type="term" value="F:electron transfer activity"/>
    <property type="evidence" value="ECO:0007669"/>
    <property type="project" value="InterPro"/>
</dbReference>
<evidence type="ECO:0000313" key="8">
    <source>
        <dbReference type="Proteomes" id="UP000184164"/>
    </source>
</evidence>
<evidence type="ECO:0000256" key="5">
    <source>
        <dbReference type="SAM" id="SignalP"/>
    </source>
</evidence>
<gene>
    <name evidence="7" type="ORF">SAMN05444274_106280</name>
</gene>
<dbReference type="InterPro" id="IPR036909">
    <property type="entry name" value="Cyt_c-like_dom_sf"/>
</dbReference>
<dbReference type="PROSITE" id="PS51007">
    <property type="entry name" value="CYTC"/>
    <property type="match status" value="1"/>
</dbReference>
<evidence type="ECO:0000256" key="4">
    <source>
        <dbReference type="PROSITE-ProRule" id="PRU00433"/>
    </source>
</evidence>
<dbReference type="Gene3D" id="1.10.760.10">
    <property type="entry name" value="Cytochrome c-like domain"/>
    <property type="match status" value="1"/>
</dbReference>
<dbReference type="Proteomes" id="UP000184164">
    <property type="component" value="Unassembled WGS sequence"/>
</dbReference>
<dbReference type="GO" id="GO:0020037">
    <property type="term" value="F:heme binding"/>
    <property type="evidence" value="ECO:0007669"/>
    <property type="project" value="InterPro"/>
</dbReference>
<feature type="domain" description="Cytochrome c" evidence="6">
    <location>
        <begin position="56"/>
        <end position="142"/>
    </location>
</feature>
<evidence type="ECO:0000256" key="2">
    <source>
        <dbReference type="ARBA" id="ARBA00022723"/>
    </source>
</evidence>
<accession>A0A1M5CV16</accession>
<dbReference type="InterPro" id="IPR009056">
    <property type="entry name" value="Cyt_c-like_dom"/>
</dbReference>
<sequence length="142" mass="15972">MKKGKIKFLTYPLVVLFSGILLAAFVSPTESTETLDNWDIPAKYKEMKNPHAGDKSLDRVGKMLYAKHCKSCHGNVGLGDGPKAASMTAHMIPFNDAKFQAQTDGEIYYQSIIGMDEMPNFEKKIPDEEDRWALINFVRSLK</sequence>
<dbReference type="GO" id="GO:0046872">
    <property type="term" value="F:metal ion binding"/>
    <property type="evidence" value="ECO:0007669"/>
    <property type="project" value="UniProtKB-KW"/>
</dbReference>
<dbReference type="AlphaFoldDB" id="A0A1M5CV16"/>
<dbReference type="SUPFAM" id="SSF46626">
    <property type="entry name" value="Cytochrome c"/>
    <property type="match status" value="1"/>
</dbReference>
<evidence type="ECO:0000256" key="1">
    <source>
        <dbReference type="ARBA" id="ARBA00022617"/>
    </source>
</evidence>
<feature type="chain" id="PRO_5012477241" evidence="5">
    <location>
        <begin position="24"/>
        <end position="142"/>
    </location>
</feature>
<keyword evidence="5" id="KW-0732">Signal</keyword>
<name>A0A1M5CV16_9BACT</name>
<dbReference type="OrthoDB" id="9811395at2"/>